<dbReference type="InterPro" id="IPR015943">
    <property type="entry name" value="WD40/YVTN_repeat-like_dom_sf"/>
</dbReference>
<dbReference type="AlphaFoldDB" id="A0AAD5XG11"/>
<dbReference type="InterPro" id="IPR029510">
    <property type="entry name" value="Ald_DH_CS_GLU"/>
</dbReference>
<dbReference type="Pfam" id="PF00171">
    <property type="entry name" value="Aldedh"/>
    <property type="match status" value="1"/>
</dbReference>
<feature type="region of interest" description="Disordered" evidence="11">
    <location>
        <begin position="447"/>
        <end position="481"/>
    </location>
</feature>
<dbReference type="GO" id="GO:0016620">
    <property type="term" value="F:oxidoreductase activity, acting on the aldehyde or oxo group of donors, NAD or NADP as acceptor"/>
    <property type="evidence" value="ECO:0007669"/>
    <property type="project" value="InterPro"/>
</dbReference>
<dbReference type="InterPro" id="IPR016162">
    <property type="entry name" value="Ald_DH_N"/>
</dbReference>
<evidence type="ECO:0000256" key="2">
    <source>
        <dbReference type="ARBA" id="ARBA00022490"/>
    </source>
</evidence>
<reference evidence="15" key="1">
    <citation type="submission" date="2020-05" db="EMBL/GenBank/DDBJ databases">
        <title>Phylogenomic resolution of chytrid fungi.</title>
        <authorList>
            <person name="Stajich J.E."/>
            <person name="Amses K."/>
            <person name="Simmons R."/>
            <person name="Seto K."/>
            <person name="Myers J."/>
            <person name="Bonds A."/>
            <person name="Quandt C.A."/>
            <person name="Barry K."/>
            <person name="Liu P."/>
            <person name="Grigoriev I."/>
            <person name="Longcore J.E."/>
            <person name="James T.Y."/>
        </authorList>
    </citation>
    <scope>NUCLEOTIDE SEQUENCE</scope>
    <source>
        <strain evidence="15">JEL0513</strain>
    </source>
</reference>
<evidence type="ECO:0000256" key="4">
    <source>
        <dbReference type="ARBA" id="ARBA00022701"/>
    </source>
</evidence>
<dbReference type="Proteomes" id="UP001211907">
    <property type="component" value="Unassembled WGS sequence"/>
</dbReference>
<organism evidence="15 16">
    <name type="scientific">Physocladia obscura</name>
    <dbReference type="NCBI Taxonomy" id="109957"/>
    <lineage>
        <taxon>Eukaryota</taxon>
        <taxon>Fungi</taxon>
        <taxon>Fungi incertae sedis</taxon>
        <taxon>Chytridiomycota</taxon>
        <taxon>Chytridiomycota incertae sedis</taxon>
        <taxon>Chytridiomycetes</taxon>
        <taxon>Chytridiales</taxon>
        <taxon>Chytriomycetaceae</taxon>
        <taxon>Physocladia</taxon>
    </lineage>
</organism>
<evidence type="ECO:0000256" key="8">
    <source>
        <dbReference type="PROSITE-ProRule" id="PRU00221"/>
    </source>
</evidence>
<feature type="domain" description="Katanin p80 subunit C-terminal" evidence="14">
    <location>
        <begin position="493"/>
        <end position="649"/>
    </location>
</feature>
<gene>
    <name evidence="15" type="ORF">HK100_003223</name>
</gene>
<dbReference type="Gene3D" id="3.40.605.10">
    <property type="entry name" value="Aldehyde Dehydrogenase, Chain A, domain 1"/>
    <property type="match status" value="1"/>
</dbReference>
<feature type="repeat" description="WD" evidence="8">
    <location>
        <begin position="56"/>
        <end position="97"/>
    </location>
</feature>
<dbReference type="Pfam" id="PF00400">
    <property type="entry name" value="WD40"/>
    <property type="match status" value="2"/>
</dbReference>
<dbReference type="PROSITE" id="PS50294">
    <property type="entry name" value="WD_REPEATS_REGION"/>
    <property type="match status" value="3"/>
</dbReference>
<feature type="active site" evidence="9">
    <location>
        <position position="803"/>
    </location>
</feature>
<keyword evidence="3 8" id="KW-0853">WD repeat</keyword>
<feature type="repeat" description="WD" evidence="8">
    <location>
        <begin position="13"/>
        <end position="45"/>
    </location>
</feature>
<dbReference type="GO" id="GO:0007019">
    <property type="term" value="P:microtubule depolymerization"/>
    <property type="evidence" value="ECO:0007669"/>
    <property type="project" value="TreeGrafter"/>
</dbReference>
<sequence>MAPSGSVGAKIHDLAHASNTSCLRFGPKSGKLMATGADDGVVRMWALGRDSPLLPLAGCAAPVSALAIDWPEEYLIVASTQGPIKLWDLRQAKVARTLIGHRLGSTAVEFHPFGEFFISGGKDSQVKVWDVKKSGCIHTYSSSTMVSSTTPLSSSGNVQVLRITPDGRWIASGWEDGSVKIWDMTAGKLLKTFTDSKMPVTSITFSPFEFLMTVSYKDGRVWFYDLESFDVMAATPRLGGVPRAVEFHSQGREVLVACENSIQVWGWDPLICHDSIPMNWPRIADIKMLEEKKLVGATLDQNMVGIWGLKIDRMNPYKPLPPPAAKPTLKDSYLENLDHQKADNNHQMQHQSFILEAQPNISTSRPETSNKDAANAERSPSQQSQHRATHPSKQPLPYSQAHPPQTASSHIPQQNQFSAKPSAFIGASGGSVPLNLDISKFAPQLKRTSPSLRDVPSSSSISSASNAVALHDTGPVPPTSENDVINTLSFRNTSMTLILSGRLHALQEIRSLWDEANVKPAVEKLMEFTDHGVWVDMLKLMNGRAKVFTLDVAILLLPLLNELLFEVYEDYFVEACNTIKLLCKSFAQLIISQLGNSTFSSPGIDLTREERRKKCLICYESLKDIQLTLSEFTRSSGKVGTSVKEVLIEFPVKHCRNEVGGFEDRARYLLSIAKEALADKELPKEGFKRFIRREPMGVVLIISAWNYPYLVSVNGVVPALLSGNTVLLKQAPQTLPTADRFFKAFEKAGLPTNVFQTLPVDHAVAAVVLQDPRIDHAHFTGSVRGGHEVSKTIANKFMGLGLELGGKDPAYVRADADPKHAAENLVDGAMYNSGQSCCGVERIYVHESVFDAFVAAAVETAKEYKLGDSLQDDAVNLGPVVNVAAADNIRAHLDDAVKKGAKLLVDEALFPAAKPGTAFIAPQILVNVDHTMRIMKEETFGPVVGVMKVKSDEEAIAFMNDSDFGLTASIWTKDVDTALKIGDQLECGTVFLNRCDFLDPALPWSGVKDSGRGVTLSYLGFDAMTRPKAFHFRLQLDFHDFSNAVLDGADLYIGEFLERKSGVAAVSVVRLDAGLCAGNGSLCQDPVALAQDLLQGNGLLDLAFGVERPDLDADLGED</sequence>
<dbReference type="InterPro" id="IPR016163">
    <property type="entry name" value="Ald_DH_C"/>
</dbReference>
<evidence type="ECO:0000313" key="16">
    <source>
        <dbReference type="Proteomes" id="UP001211907"/>
    </source>
</evidence>
<dbReference type="PRINTS" id="PR00320">
    <property type="entry name" value="GPROTEINBRPT"/>
</dbReference>
<keyword evidence="2" id="KW-0963">Cytoplasm</keyword>
<proteinExistence type="inferred from homology"/>
<dbReference type="GO" id="GO:0008017">
    <property type="term" value="F:microtubule binding"/>
    <property type="evidence" value="ECO:0007669"/>
    <property type="project" value="InterPro"/>
</dbReference>
<evidence type="ECO:0000256" key="9">
    <source>
        <dbReference type="PROSITE-ProRule" id="PRU10007"/>
    </source>
</evidence>
<evidence type="ECO:0000256" key="7">
    <source>
        <dbReference type="ARBA" id="ARBA00023212"/>
    </source>
</evidence>
<feature type="compositionally biased region" description="Low complexity" evidence="11">
    <location>
        <begin position="449"/>
        <end position="465"/>
    </location>
</feature>
<keyword evidence="7" id="KW-0206">Cytoskeleton</keyword>
<evidence type="ECO:0000259" key="13">
    <source>
        <dbReference type="Pfam" id="PF12894"/>
    </source>
</evidence>
<evidence type="ECO:0000259" key="12">
    <source>
        <dbReference type="Pfam" id="PF00171"/>
    </source>
</evidence>
<feature type="compositionally biased region" description="Polar residues" evidence="11">
    <location>
        <begin position="402"/>
        <end position="416"/>
    </location>
</feature>
<dbReference type="SUPFAM" id="SSF50978">
    <property type="entry name" value="WD40 repeat-like"/>
    <property type="match status" value="1"/>
</dbReference>
<dbReference type="SMART" id="SM00320">
    <property type="entry name" value="WD40"/>
    <property type="match status" value="5"/>
</dbReference>
<feature type="region of interest" description="Disordered" evidence="11">
    <location>
        <begin position="358"/>
        <end position="416"/>
    </location>
</feature>
<evidence type="ECO:0000256" key="6">
    <source>
        <dbReference type="ARBA" id="ARBA00023002"/>
    </source>
</evidence>
<evidence type="ECO:0000256" key="11">
    <source>
        <dbReference type="SAM" id="MobiDB-lite"/>
    </source>
</evidence>
<protein>
    <submittedName>
        <fullName evidence="15">Uncharacterized protein</fullName>
    </submittedName>
</protein>
<keyword evidence="5" id="KW-0677">Repeat</keyword>
<dbReference type="HAMAP" id="MF_03022">
    <property type="entry name" value="Katanin_p80_B1"/>
    <property type="match status" value="1"/>
</dbReference>
<dbReference type="InterPro" id="IPR020472">
    <property type="entry name" value="WD40_PAC1"/>
</dbReference>
<dbReference type="GO" id="GO:0005874">
    <property type="term" value="C:microtubule"/>
    <property type="evidence" value="ECO:0007669"/>
    <property type="project" value="UniProtKB-KW"/>
</dbReference>
<dbReference type="Pfam" id="PF13925">
    <property type="entry name" value="Katanin_con80"/>
    <property type="match status" value="1"/>
</dbReference>
<feature type="repeat" description="WD" evidence="8">
    <location>
        <begin position="98"/>
        <end position="139"/>
    </location>
</feature>
<feature type="domain" description="Anaphase-promoting complex subunit 4-like WD40" evidence="13">
    <location>
        <begin position="150"/>
        <end position="205"/>
    </location>
</feature>
<dbReference type="InterPro" id="IPR015590">
    <property type="entry name" value="Aldehyde_DH_dom"/>
</dbReference>
<dbReference type="CDD" id="cd07102">
    <property type="entry name" value="ALDH_EDX86601"/>
    <property type="match status" value="1"/>
</dbReference>
<dbReference type="InterPro" id="IPR019775">
    <property type="entry name" value="WD40_repeat_CS"/>
</dbReference>
<dbReference type="EMBL" id="JADGJH010000179">
    <property type="protein sequence ID" value="KAJ3134879.1"/>
    <property type="molecule type" value="Genomic_DNA"/>
</dbReference>
<evidence type="ECO:0000256" key="10">
    <source>
        <dbReference type="RuleBase" id="RU003345"/>
    </source>
</evidence>
<feature type="domain" description="Aldehyde dehydrogenase" evidence="12">
    <location>
        <begin position="651"/>
        <end position="1029"/>
    </location>
</feature>
<dbReference type="PANTHER" id="PTHR19845">
    <property type="entry name" value="KATANIN P80 SUBUNIT"/>
    <property type="match status" value="1"/>
</dbReference>
<dbReference type="InterPro" id="IPR001680">
    <property type="entry name" value="WD40_rpt"/>
</dbReference>
<keyword evidence="16" id="KW-1185">Reference proteome</keyword>
<dbReference type="PROSITE" id="PS00687">
    <property type="entry name" value="ALDEHYDE_DEHYDR_GLU"/>
    <property type="match status" value="1"/>
</dbReference>
<dbReference type="PROSITE" id="PS50082">
    <property type="entry name" value="WD_REPEATS_2"/>
    <property type="match status" value="4"/>
</dbReference>
<evidence type="ECO:0000313" key="15">
    <source>
        <dbReference type="EMBL" id="KAJ3134879.1"/>
    </source>
</evidence>
<feature type="repeat" description="WD" evidence="8">
    <location>
        <begin position="151"/>
        <end position="192"/>
    </location>
</feature>
<accession>A0AAD5XG11</accession>
<comment type="caution">
    <text evidence="15">The sequence shown here is derived from an EMBL/GenBank/DDBJ whole genome shotgun (WGS) entry which is preliminary data.</text>
</comment>
<dbReference type="GO" id="GO:0008352">
    <property type="term" value="C:katanin complex"/>
    <property type="evidence" value="ECO:0007669"/>
    <property type="project" value="InterPro"/>
</dbReference>
<dbReference type="InterPro" id="IPR026962">
    <property type="entry name" value="KTNB1"/>
</dbReference>
<feature type="non-terminal residue" evidence="15">
    <location>
        <position position="1118"/>
    </location>
</feature>
<dbReference type="SUPFAM" id="SSF53720">
    <property type="entry name" value="ALDH-like"/>
    <property type="match status" value="1"/>
</dbReference>
<dbReference type="GO" id="GO:0051013">
    <property type="term" value="P:microtubule severing"/>
    <property type="evidence" value="ECO:0007669"/>
    <property type="project" value="InterPro"/>
</dbReference>
<dbReference type="Gene3D" id="2.130.10.10">
    <property type="entry name" value="YVTN repeat-like/Quinoprotein amine dehydrogenase"/>
    <property type="match status" value="2"/>
</dbReference>
<dbReference type="InterPro" id="IPR016161">
    <property type="entry name" value="Ald_DH/histidinol_DH"/>
</dbReference>
<comment type="subcellular location">
    <subcellularLocation>
        <location evidence="1">Cytoplasm</location>
        <location evidence="1">Cytoskeleton</location>
    </subcellularLocation>
</comment>
<name>A0AAD5XG11_9FUNG</name>
<dbReference type="Gene3D" id="3.40.309.10">
    <property type="entry name" value="Aldehyde Dehydrogenase, Chain A, domain 2"/>
    <property type="match status" value="1"/>
</dbReference>
<keyword evidence="6 10" id="KW-0560">Oxidoreductase</keyword>
<dbReference type="FunFam" id="3.40.309.10:FF:000009">
    <property type="entry name" value="Aldehyde dehydrogenase A"/>
    <property type="match status" value="1"/>
</dbReference>
<comment type="similarity">
    <text evidence="10">Belongs to the aldehyde dehydrogenase family.</text>
</comment>
<evidence type="ECO:0000259" key="14">
    <source>
        <dbReference type="Pfam" id="PF13925"/>
    </source>
</evidence>
<dbReference type="Pfam" id="PF12894">
    <property type="entry name" value="ANAPC4_WD40"/>
    <property type="match status" value="1"/>
</dbReference>
<dbReference type="InterPro" id="IPR024977">
    <property type="entry name" value="Apc4-like_WD40_dom"/>
</dbReference>
<dbReference type="PROSITE" id="PS00678">
    <property type="entry name" value="WD_REPEATS_1"/>
    <property type="match status" value="1"/>
</dbReference>
<dbReference type="PANTHER" id="PTHR19845:SF0">
    <property type="entry name" value="KATANIN P80 WD40 REPEAT-CONTAINING SUBUNIT B1"/>
    <property type="match status" value="1"/>
</dbReference>
<dbReference type="InterPro" id="IPR028021">
    <property type="entry name" value="Katanin_C-terminal"/>
</dbReference>
<evidence type="ECO:0000256" key="1">
    <source>
        <dbReference type="ARBA" id="ARBA00004245"/>
    </source>
</evidence>
<keyword evidence="4" id="KW-0493">Microtubule</keyword>
<dbReference type="InterPro" id="IPR036322">
    <property type="entry name" value="WD40_repeat_dom_sf"/>
</dbReference>
<evidence type="ECO:0000256" key="3">
    <source>
        <dbReference type="ARBA" id="ARBA00022574"/>
    </source>
</evidence>
<evidence type="ECO:0000256" key="5">
    <source>
        <dbReference type="ARBA" id="ARBA00022737"/>
    </source>
</evidence>
<dbReference type="CDD" id="cd00200">
    <property type="entry name" value="WD40"/>
    <property type="match status" value="1"/>
</dbReference>